<dbReference type="SUPFAM" id="SSF46955">
    <property type="entry name" value="Putative DNA-binding domain"/>
    <property type="match status" value="1"/>
</dbReference>
<evidence type="ECO:0000313" key="2">
    <source>
        <dbReference type="EMBL" id="MBK9718587.1"/>
    </source>
</evidence>
<accession>A0A9D7XIB0</accession>
<evidence type="ECO:0000259" key="1">
    <source>
        <dbReference type="Pfam" id="PF12728"/>
    </source>
</evidence>
<gene>
    <name evidence="2" type="ORF">IPO85_13960</name>
</gene>
<comment type="caution">
    <text evidence="2">The sequence shown here is derived from an EMBL/GenBank/DDBJ whole genome shotgun (WGS) entry which is preliminary data.</text>
</comment>
<name>A0A9D7XIB0_9BACT</name>
<reference evidence="2 3" key="1">
    <citation type="submission" date="2020-10" db="EMBL/GenBank/DDBJ databases">
        <title>Connecting structure to function with the recovery of over 1000 high-quality activated sludge metagenome-assembled genomes encoding full-length rRNA genes using long-read sequencing.</title>
        <authorList>
            <person name="Singleton C.M."/>
            <person name="Petriglieri F."/>
            <person name="Kristensen J.M."/>
            <person name="Kirkegaard R.H."/>
            <person name="Michaelsen T.Y."/>
            <person name="Andersen M.H."/>
            <person name="Karst S.M."/>
            <person name="Dueholm M.S."/>
            <person name="Nielsen P.H."/>
            <person name="Albertsen M."/>
        </authorList>
    </citation>
    <scope>NUCLEOTIDE SEQUENCE [LARGE SCALE GENOMIC DNA]</scope>
    <source>
        <strain evidence="2">Ribe_18-Q3-R11-54_BAT3C.373</strain>
    </source>
</reference>
<dbReference type="Pfam" id="PF12728">
    <property type="entry name" value="HTH_17"/>
    <property type="match status" value="1"/>
</dbReference>
<dbReference type="AlphaFoldDB" id="A0A9D7XIB0"/>
<proteinExistence type="predicted"/>
<dbReference type="EMBL" id="JADKFW010000010">
    <property type="protein sequence ID" value="MBK9718587.1"/>
    <property type="molecule type" value="Genomic_DNA"/>
</dbReference>
<dbReference type="Proteomes" id="UP000808349">
    <property type="component" value="Unassembled WGS sequence"/>
</dbReference>
<organism evidence="2 3">
    <name type="scientific">Candidatus Defluviibacterium haderslevense</name>
    <dbReference type="NCBI Taxonomy" id="2981993"/>
    <lineage>
        <taxon>Bacteria</taxon>
        <taxon>Pseudomonadati</taxon>
        <taxon>Bacteroidota</taxon>
        <taxon>Saprospiria</taxon>
        <taxon>Saprospirales</taxon>
        <taxon>Saprospiraceae</taxon>
        <taxon>Candidatus Defluviibacterium</taxon>
    </lineage>
</organism>
<protein>
    <submittedName>
        <fullName evidence="2">Helix-turn-helix domain-containing protein</fullName>
    </submittedName>
</protein>
<feature type="domain" description="Helix-turn-helix" evidence="1">
    <location>
        <begin position="40"/>
        <end position="89"/>
    </location>
</feature>
<sequence length="97" mass="11457">MQDLIVLTSDQLQKYFDDMVQKVEFIIKNSQKKEVASKELLTAKEVCTLLKISHTTLHDWSNKGVIQKHHVGVNRIRFRHDEIIESIQRMEAKKKRI</sequence>
<evidence type="ECO:0000313" key="3">
    <source>
        <dbReference type="Proteomes" id="UP000808349"/>
    </source>
</evidence>
<dbReference type="InterPro" id="IPR009061">
    <property type="entry name" value="DNA-bd_dom_put_sf"/>
</dbReference>
<dbReference type="InterPro" id="IPR041657">
    <property type="entry name" value="HTH_17"/>
</dbReference>